<feature type="signal peptide" evidence="6">
    <location>
        <begin position="1"/>
        <end position="17"/>
    </location>
</feature>
<evidence type="ECO:0000256" key="3">
    <source>
        <dbReference type="ARBA" id="ARBA00022989"/>
    </source>
</evidence>
<keyword evidence="9" id="KW-1185">Reference proteome</keyword>
<accession>A0A1W0X528</accession>
<evidence type="ECO:0000256" key="1">
    <source>
        <dbReference type="ARBA" id="ARBA00004370"/>
    </source>
</evidence>
<reference evidence="9" key="1">
    <citation type="submission" date="2017-01" db="EMBL/GenBank/DDBJ databases">
        <title>Comparative genomics of anhydrobiosis in the tardigrade Hypsibius dujardini.</title>
        <authorList>
            <person name="Yoshida Y."/>
            <person name="Koutsovoulos G."/>
            <person name="Laetsch D."/>
            <person name="Stevens L."/>
            <person name="Kumar S."/>
            <person name="Horikawa D."/>
            <person name="Ishino K."/>
            <person name="Komine S."/>
            <person name="Tomita M."/>
            <person name="Blaxter M."/>
            <person name="Arakawa K."/>
        </authorList>
    </citation>
    <scope>NUCLEOTIDE SEQUENCE [LARGE SCALE GENOMIC DNA]</scope>
    <source>
        <strain evidence="9">Z151</strain>
    </source>
</reference>
<comment type="subcellular location">
    <subcellularLocation>
        <location evidence="1">Membrane</location>
    </subcellularLocation>
</comment>
<dbReference type="EMBL" id="MTYJ01000016">
    <property type="protein sequence ID" value="OQV22615.1"/>
    <property type="molecule type" value="Genomic_DNA"/>
</dbReference>
<keyword evidence="6" id="KW-0732">Signal</keyword>
<dbReference type="OrthoDB" id="302535at2759"/>
<evidence type="ECO:0000256" key="2">
    <source>
        <dbReference type="ARBA" id="ARBA00022692"/>
    </source>
</evidence>
<dbReference type="InterPro" id="IPR028082">
    <property type="entry name" value="Peripla_BP_I"/>
</dbReference>
<dbReference type="Pfam" id="PF01094">
    <property type="entry name" value="ANF_receptor"/>
    <property type="match status" value="1"/>
</dbReference>
<feature type="chain" id="PRO_5012574095" description="Receptor ligand binding region domain-containing protein" evidence="6">
    <location>
        <begin position="18"/>
        <end position="601"/>
    </location>
</feature>
<feature type="domain" description="Receptor ligand binding region" evidence="7">
    <location>
        <begin position="124"/>
        <end position="297"/>
    </location>
</feature>
<evidence type="ECO:0000313" key="9">
    <source>
        <dbReference type="Proteomes" id="UP000192578"/>
    </source>
</evidence>
<evidence type="ECO:0000256" key="5">
    <source>
        <dbReference type="SAM" id="Phobius"/>
    </source>
</evidence>
<gene>
    <name evidence="8" type="ORF">BV898_03440</name>
</gene>
<dbReference type="AlphaFoldDB" id="A0A1W0X528"/>
<dbReference type="GO" id="GO:0016020">
    <property type="term" value="C:membrane"/>
    <property type="evidence" value="ECO:0007669"/>
    <property type="project" value="UniProtKB-SubCell"/>
</dbReference>
<feature type="transmembrane region" description="Helical" evidence="5">
    <location>
        <begin position="528"/>
        <end position="552"/>
    </location>
</feature>
<dbReference type="InterPro" id="IPR001828">
    <property type="entry name" value="ANF_lig-bd_rcpt"/>
</dbReference>
<keyword evidence="3 5" id="KW-1133">Transmembrane helix</keyword>
<protein>
    <recommendedName>
        <fullName evidence="7">Receptor ligand binding region domain-containing protein</fullName>
    </recommendedName>
</protein>
<organism evidence="8 9">
    <name type="scientific">Hypsibius exemplaris</name>
    <name type="common">Freshwater tardigrade</name>
    <dbReference type="NCBI Taxonomy" id="2072580"/>
    <lineage>
        <taxon>Eukaryota</taxon>
        <taxon>Metazoa</taxon>
        <taxon>Ecdysozoa</taxon>
        <taxon>Tardigrada</taxon>
        <taxon>Eutardigrada</taxon>
        <taxon>Parachela</taxon>
        <taxon>Hypsibioidea</taxon>
        <taxon>Hypsibiidae</taxon>
        <taxon>Hypsibius</taxon>
    </lineage>
</organism>
<evidence type="ECO:0000256" key="4">
    <source>
        <dbReference type="ARBA" id="ARBA00023136"/>
    </source>
</evidence>
<name>A0A1W0X528_HYPEX</name>
<comment type="caution">
    <text evidence="8">The sequence shown here is derived from an EMBL/GenBank/DDBJ whole genome shotgun (WGS) entry which is preliminary data.</text>
</comment>
<keyword evidence="2 5" id="KW-0812">Transmembrane</keyword>
<sequence>MSAVMFLLFCWNILCEAVVIRAVHIRVVMIIAGSGNPRSTGYEPMGSAYDVALDRARTRYPGLFRNLSVTRHFVAGSNLTCEEAAAETTIALGQLLLNRMDPDGIERPPSEPAVPNGVRREREFQVVLSPGCGLQETTLGDFAREEDIAVIASATSLALLNDKRRFPTVLPFSGGSFNNVALAVVAMLQRFGWRTFNLVCDSNPGTGVMVEAACGALRQVIASARTVNTVPVLFNSVANSTERITSMLRECDNHSSVTVLASVDPRVYIAILETAFQMGMADGDHAFIVLPLSGNAQFKEIVSDLAVQKQLSRSVKAILPFTFALAFDFINWTAVSRDMEQIAERSQAAYNLTIPPELRQSPLMLTGFETASVLCQASDLSPVQCAVQCASAPVQCMFYNVPKSRYRRVVRNLSVFLTQIYSLLYFKMLHENLEHLWNMSGVGFAKQFYNRVFPLPSRDLAVNAIGGRISQVYTHQFDNQTDTFQTVLLLNLETKNLSAVNGTVMRWYGSVFPPSDQPPRFRQGVGRLTVIAVAATTAIAVVLLAAFALFGWRIYRSEADISFWLLDGESLRSSRRPPGTGNLSWIGSGTYIFTYIPGGRP</sequence>
<dbReference type="SUPFAM" id="SSF53822">
    <property type="entry name" value="Periplasmic binding protein-like I"/>
    <property type="match status" value="1"/>
</dbReference>
<evidence type="ECO:0000259" key="7">
    <source>
        <dbReference type="Pfam" id="PF01094"/>
    </source>
</evidence>
<dbReference type="Proteomes" id="UP000192578">
    <property type="component" value="Unassembled WGS sequence"/>
</dbReference>
<dbReference type="Gene3D" id="3.40.50.2300">
    <property type="match status" value="1"/>
</dbReference>
<keyword evidence="4 5" id="KW-0472">Membrane</keyword>
<evidence type="ECO:0000256" key="6">
    <source>
        <dbReference type="SAM" id="SignalP"/>
    </source>
</evidence>
<proteinExistence type="predicted"/>
<evidence type="ECO:0000313" key="8">
    <source>
        <dbReference type="EMBL" id="OQV22615.1"/>
    </source>
</evidence>